<dbReference type="GO" id="GO:0006281">
    <property type="term" value="P:DNA repair"/>
    <property type="evidence" value="ECO:0007669"/>
    <property type="project" value="InterPro"/>
</dbReference>
<dbReference type="PANTHER" id="PTHR45674">
    <property type="entry name" value="DNA LIGASE 1/3 FAMILY MEMBER"/>
    <property type="match status" value="1"/>
</dbReference>
<dbReference type="GO" id="GO:0005524">
    <property type="term" value="F:ATP binding"/>
    <property type="evidence" value="ECO:0007669"/>
    <property type="project" value="InterPro"/>
</dbReference>
<accession>A0AAI8MD49</accession>
<dbReference type="Gene3D" id="3.30.470.30">
    <property type="entry name" value="DNA ligase/mRNA capping enzyme"/>
    <property type="match status" value="1"/>
</dbReference>
<evidence type="ECO:0000259" key="3">
    <source>
        <dbReference type="Pfam" id="PF01068"/>
    </source>
</evidence>
<evidence type="ECO:0000256" key="1">
    <source>
        <dbReference type="ARBA" id="ARBA00007572"/>
    </source>
</evidence>
<dbReference type="GO" id="GO:0006310">
    <property type="term" value="P:DNA recombination"/>
    <property type="evidence" value="ECO:0007669"/>
    <property type="project" value="InterPro"/>
</dbReference>
<reference evidence="4 5" key="1">
    <citation type="journal article" date="2012" name="Microbes Environ.">
        <title>Complete genome sequence of Bradyrhizobium sp. S23321: insights into symbiosis evolution in soil oligotrophs.</title>
        <authorList>
            <person name="Okubo T."/>
            <person name="Tsukui T."/>
            <person name="Maita H."/>
            <person name="Okamoto S."/>
            <person name="Oshima K."/>
            <person name="Fujisawa T."/>
            <person name="Saito A."/>
            <person name="Futamata H."/>
            <person name="Hattori R."/>
            <person name="Shimomura Y."/>
            <person name="Haruta S."/>
            <person name="Morimoto S."/>
            <person name="Wang Y."/>
            <person name="Sakai Y."/>
            <person name="Hattori M."/>
            <person name="Aizawa S."/>
            <person name="Nagashima K.V.P."/>
            <person name="Masuda S."/>
            <person name="Hattori T."/>
            <person name="Yamashita A."/>
            <person name="Bao Z."/>
            <person name="Hayatsu M."/>
            <person name="Kajiya-Kanegae H."/>
            <person name="Yoshinaga I."/>
            <person name="Sakamoto K."/>
            <person name="Toyota K."/>
            <person name="Nakao M."/>
            <person name="Kohara M."/>
            <person name="Anda M."/>
            <person name="Niwa R."/>
            <person name="Jung-Hwan P."/>
            <person name="Sameshima-Saito R."/>
            <person name="Tokuda S."/>
            <person name="Yamamoto S."/>
            <person name="Yamamoto S."/>
            <person name="Yokoyama T."/>
            <person name="Akutsu T."/>
            <person name="Nakamura Y."/>
            <person name="Nakahira-Yanaka Y."/>
            <person name="Takada Hoshino Y."/>
            <person name="Hirakawa H."/>
            <person name="Mitsui H."/>
            <person name="Terasawa K."/>
            <person name="Itakura M."/>
            <person name="Sato S."/>
            <person name="Ikeda-Ohtsubo W."/>
            <person name="Sakakura N."/>
            <person name="Kaminuma E."/>
            <person name="Minamisawa K."/>
        </authorList>
    </citation>
    <scope>NUCLEOTIDE SEQUENCE [LARGE SCALE GENOMIC DNA]</scope>
    <source>
        <strain evidence="4 5">S23321</strain>
    </source>
</reference>
<sequence>MTGAQGFASLVIFIPGAGFSHVVFDLKLNFEQGHREAALSSEGVAPYLRFMSTAFAFCLPTAAKVVPAGPDWIHEIKYDGYRLRVERNGNTVRLFTRNGHDWTKRFPWIVEAALKNREQQFVIDGEAVVLGVDGVSDFNALHSRRHDDEVQLYAFDVLALGSARTAIAGYSSGCR</sequence>
<evidence type="ECO:0000313" key="4">
    <source>
        <dbReference type="EMBL" id="BAL76020.1"/>
    </source>
</evidence>
<evidence type="ECO:0000256" key="2">
    <source>
        <dbReference type="ARBA" id="ARBA00022598"/>
    </source>
</evidence>
<keyword evidence="5" id="KW-1185">Reference proteome</keyword>
<dbReference type="PANTHER" id="PTHR45674:SF4">
    <property type="entry name" value="DNA LIGASE 1"/>
    <property type="match status" value="1"/>
</dbReference>
<dbReference type="Gene3D" id="3.30.1490.70">
    <property type="match status" value="1"/>
</dbReference>
<feature type="domain" description="ATP-dependent DNA ligase family profile" evidence="3">
    <location>
        <begin position="69"/>
        <end position="161"/>
    </location>
</feature>
<dbReference type="Pfam" id="PF01068">
    <property type="entry name" value="DNA_ligase_A_M"/>
    <property type="match status" value="1"/>
</dbReference>
<organism evidence="4 5">
    <name type="scientific">Bradyrhizobium cosmicum</name>
    <dbReference type="NCBI Taxonomy" id="1404864"/>
    <lineage>
        <taxon>Bacteria</taxon>
        <taxon>Pseudomonadati</taxon>
        <taxon>Pseudomonadota</taxon>
        <taxon>Alphaproteobacteria</taxon>
        <taxon>Hyphomicrobiales</taxon>
        <taxon>Nitrobacteraceae</taxon>
        <taxon>Bradyrhizobium</taxon>
    </lineage>
</organism>
<proteinExistence type="inferred from homology"/>
<dbReference type="InterPro" id="IPR050191">
    <property type="entry name" value="ATP-dep_DNA_ligase"/>
</dbReference>
<gene>
    <name evidence="4" type="ORF">S23_28080</name>
</gene>
<name>A0AAI8MD49_9BRAD</name>
<dbReference type="GO" id="GO:0003910">
    <property type="term" value="F:DNA ligase (ATP) activity"/>
    <property type="evidence" value="ECO:0007669"/>
    <property type="project" value="InterPro"/>
</dbReference>
<evidence type="ECO:0000313" key="5">
    <source>
        <dbReference type="Proteomes" id="UP000007886"/>
    </source>
</evidence>
<protein>
    <submittedName>
        <fullName evidence="4">DNA ligase</fullName>
    </submittedName>
</protein>
<keyword evidence="2 4" id="KW-0436">Ligase</keyword>
<comment type="similarity">
    <text evidence="1">Belongs to the ATP-dependent DNA ligase family.</text>
</comment>
<dbReference type="EMBL" id="AP012279">
    <property type="protein sequence ID" value="BAL76020.1"/>
    <property type="molecule type" value="Genomic_DNA"/>
</dbReference>
<dbReference type="InterPro" id="IPR012310">
    <property type="entry name" value="DNA_ligase_ATP-dep_cent"/>
</dbReference>
<dbReference type="KEGG" id="brs:S23_28080"/>
<dbReference type="AlphaFoldDB" id="A0AAI8MD49"/>
<dbReference type="Proteomes" id="UP000007886">
    <property type="component" value="Chromosome"/>
</dbReference>
<dbReference type="SUPFAM" id="SSF56091">
    <property type="entry name" value="DNA ligase/mRNA capping enzyme, catalytic domain"/>
    <property type="match status" value="1"/>
</dbReference>